<reference evidence="4" key="1">
    <citation type="submission" date="2025-08" db="UniProtKB">
        <authorList>
            <consortium name="RefSeq"/>
        </authorList>
    </citation>
    <scope>IDENTIFICATION</scope>
    <source>
        <tissue evidence="4">Liver</tissue>
    </source>
</reference>
<dbReference type="STRING" id="9713.A0A2U3XV66"/>
<keyword evidence="1" id="KW-0732">Signal</keyword>
<dbReference type="InterPro" id="IPR008197">
    <property type="entry name" value="WAP_dom"/>
</dbReference>
<evidence type="ECO:0000313" key="4">
    <source>
        <dbReference type="RefSeq" id="XP_006735356.1"/>
    </source>
</evidence>
<accession>A0A2U3XV66</accession>
<gene>
    <name evidence="4" type="primary">LOC102746776</name>
</gene>
<organism evidence="3 4">
    <name type="scientific">Leptonychotes weddellii</name>
    <name type="common">Weddell seal</name>
    <name type="synonym">Otaria weddellii</name>
    <dbReference type="NCBI Taxonomy" id="9713"/>
    <lineage>
        <taxon>Eukaryota</taxon>
        <taxon>Metazoa</taxon>
        <taxon>Chordata</taxon>
        <taxon>Craniata</taxon>
        <taxon>Vertebrata</taxon>
        <taxon>Euteleostomi</taxon>
        <taxon>Mammalia</taxon>
        <taxon>Eutheria</taxon>
        <taxon>Laurasiatheria</taxon>
        <taxon>Carnivora</taxon>
        <taxon>Caniformia</taxon>
        <taxon>Pinnipedia</taxon>
        <taxon>Phocidae</taxon>
        <taxon>Monachinae</taxon>
        <taxon>Lobodontini</taxon>
        <taxon>Leptonychotes</taxon>
    </lineage>
</organism>
<dbReference type="Pfam" id="PF00095">
    <property type="entry name" value="WAP"/>
    <property type="match status" value="1"/>
</dbReference>
<evidence type="ECO:0000259" key="2">
    <source>
        <dbReference type="Pfam" id="PF00095"/>
    </source>
</evidence>
<name>A0A2U3XV66_LEPWE</name>
<feature type="chain" id="PRO_5015626614" evidence="1">
    <location>
        <begin position="21"/>
        <end position="110"/>
    </location>
</feature>
<dbReference type="RefSeq" id="XP_006735356.1">
    <property type="nucleotide sequence ID" value="XM_006735293.2"/>
</dbReference>
<feature type="signal peptide" evidence="1">
    <location>
        <begin position="1"/>
        <end position="20"/>
    </location>
</feature>
<keyword evidence="3" id="KW-1185">Reference proteome</keyword>
<protein>
    <submittedName>
        <fullName evidence="4">WAP four-disulfide core domain protein 10A-like</fullName>
    </submittedName>
</protein>
<feature type="domain" description="WAP" evidence="2">
    <location>
        <begin position="45"/>
        <end position="76"/>
    </location>
</feature>
<proteinExistence type="predicted"/>
<dbReference type="GO" id="GO:0030414">
    <property type="term" value="F:peptidase inhibitor activity"/>
    <property type="evidence" value="ECO:0007669"/>
    <property type="project" value="InterPro"/>
</dbReference>
<dbReference type="KEGG" id="lww:102746776"/>
<evidence type="ECO:0000256" key="1">
    <source>
        <dbReference type="SAM" id="SignalP"/>
    </source>
</evidence>
<dbReference type="AlphaFoldDB" id="A0A2U3XV66"/>
<dbReference type="GeneID" id="102746776"/>
<evidence type="ECO:0000313" key="3">
    <source>
        <dbReference type="Proteomes" id="UP000245341"/>
    </source>
</evidence>
<dbReference type="OrthoDB" id="9835640at2759"/>
<sequence>MPTQALLLILLLCVLLQAQGGYWKPKTMQKIELIKEIKVCEKHTNIYMCRRPCEYHQDCQANNICCSTFCGNICMSLLSRSPKSNLLKVNVSKIHMPKTCLFPASKFHFF</sequence>
<dbReference type="Proteomes" id="UP000245341">
    <property type="component" value="Unplaced"/>
</dbReference>
<dbReference type="GO" id="GO:0005576">
    <property type="term" value="C:extracellular region"/>
    <property type="evidence" value="ECO:0007669"/>
    <property type="project" value="InterPro"/>
</dbReference>